<name>A0A5B7CZT9_PORTR</name>
<gene>
    <name evidence="1" type="ORF">E2C01_007048</name>
</gene>
<keyword evidence="2" id="KW-1185">Reference proteome</keyword>
<proteinExistence type="predicted"/>
<comment type="caution">
    <text evidence="1">The sequence shown here is derived from an EMBL/GenBank/DDBJ whole genome shotgun (WGS) entry which is preliminary data.</text>
</comment>
<dbReference type="EMBL" id="VSRR010000341">
    <property type="protein sequence ID" value="MPC14284.1"/>
    <property type="molecule type" value="Genomic_DNA"/>
</dbReference>
<dbReference type="AlphaFoldDB" id="A0A5B7CZT9"/>
<sequence length="116" mass="13144">MLAVAKSQSGHVKAFLVMCLAQCRLQEVRERNSNLHSRHVNMAGASRFSDNFFSGKASSLWNVSLQMPQVNKSIDREFPEKTKTKKNIQILLEHGNELMGCNTHTCDGLMSTEERY</sequence>
<evidence type="ECO:0000313" key="2">
    <source>
        <dbReference type="Proteomes" id="UP000324222"/>
    </source>
</evidence>
<protein>
    <submittedName>
        <fullName evidence="1">Uncharacterized protein</fullName>
    </submittedName>
</protein>
<accession>A0A5B7CZT9</accession>
<organism evidence="1 2">
    <name type="scientific">Portunus trituberculatus</name>
    <name type="common">Swimming crab</name>
    <name type="synonym">Neptunus trituberculatus</name>
    <dbReference type="NCBI Taxonomy" id="210409"/>
    <lineage>
        <taxon>Eukaryota</taxon>
        <taxon>Metazoa</taxon>
        <taxon>Ecdysozoa</taxon>
        <taxon>Arthropoda</taxon>
        <taxon>Crustacea</taxon>
        <taxon>Multicrustacea</taxon>
        <taxon>Malacostraca</taxon>
        <taxon>Eumalacostraca</taxon>
        <taxon>Eucarida</taxon>
        <taxon>Decapoda</taxon>
        <taxon>Pleocyemata</taxon>
        <taxon>Brachyura</taxon>
        <taxon>Eubrachyura</taxon>
        <taxon>Portunoidea</taxon>
        <taxon>Portunidae</taxon>
        <taxon>Portuninae</taxon>
        <taxon>Portunus</taxon>
    </lineage>
</organism>
<evidence type="ECO:0000313" key="1">
    <source>
        <dbReference type="EMBL" id="MPC14284.1"/>
    </source>
</evidence>
<reference evidence="1 2" key="1">
    <citation type="submission" date="2019-05" db="EMBL/GenBank/DDBJ databases">
        <title>Another draft genome of Portunus trituberculatus and its Hox gene families provides insights of decapod evolution.</title>
        <authorList>
            <person name="Jeong J.-H."/>
            <person name="Song I."/>
            <person name="Kim S."/>
            <person name="Choi T."/>
            <person name="Kim D."/>
            <person name="Ryu S."/>
            <person name="Kim W."/>
        </authorList>
    </citation>
    <scope>NUCLEOTIDE SEQUENCE [LARGE SCALE GENOMIC DNA]</scope>
    <source>
        <tissue evidence="1">Muscle</tissue>
    </source>
</reference>
<dbReference type="Proteomes" id="UP000324222">
    <property type="component" value="Unassembled WGS sequence"/>
</dbReference>